<sequence length="71" mass="7971">MPRTATATVAEHLRPRLRVPERDLAPVVAFVLSGLTGMVEWWVSTKSTLTPDEMYNRFRALALTGLEPYLA</sequence>
<proteinExistence type="predicted"/>
<keyword evidence="1" id="KW-0812">Transmembrane</keyword>
<evidence type="ECO:0000256" key="1">
    <source>
        <dbReference type="SAM" id="Phobius"/>
    </source>
</evidence>
<feature type="transmembrane region" description="Helical" evidence="1">
    <location>
        <begin position="24"/>
        <end position="43"/>
    </location>
</feature>
<protein>
    <submittedName>
        <fullName evidence="2">TetR-like C-terminal domain-containing protein</fullName>
    </submittedName>
</protein>
<dbReference type="EMBL" id="JBHTIS010003194">
    <property type="protein sequence ID" value="MFD1050916.1"/>
    <property type="molecule type" value="Genomic_DNA"/>
</dbReference>
<comment type="caution">
    <text evidence="2">The sequence shown here is derived from an EMBL/GenBank/DDBJ whole genome shotgun (WGS) entry which is preliminary data.</text>
</comment>
<dbReference type="Proteomes" id="UP001597045">
    <property type="component" value="Unassembled WGS sequence"/>
</dbReference>
<organism evidence="2 3">
    <name type="scientific">Kibdelosporangium lantanae</name>
    <dbReference type="NCBI Taxonomy" id="1497396"/>
    <lineage>
        <taxon>Bacteria</taxon>
        <taxon>Bacillati</taxon>
        <taxon>Actinomycetota</taxon>
        <taxon>Actinomycetes</taxon>
        <taxon>Pseudonocardiales</taxon>
        <taxon>Pseudonocardiaceae</taxon>
        <taxon>Kibdelosporangium</taxon>
    </lineage>
</organism>
<keyword evidence="1" id="KW-0472">Membrane</keyword>
<accession>A0ABW3MJV5</accession>
<evidence type="ECO:0000313" key="3">
    <source>
        <dbReference type="Proteomes" id="UP001597045"/>
    </source>
</evidence>
<evidence type="ECO:0000313" key="2">
    <source>
        <dbReference type="EMBL" id="MFD1050916.1"/>
    </source>
</evidence>
<name>A0ABW3MJV5_9PSEU</name>
<keyword evidence="3" id="KW-1185">Reference proteome</keyword>
<gene>
    <name evidence="2" type="ORF">ACFQ1S_38025</name>
</gene>
<reference evidence="3" key="1">
    <citation type="journal article" date="2019" name="Int. J. Syst. Evol. Microbiol.">
        <title>The Global Catalogue of Microorganisms (GCM) 10K type strain sequencing project: providing services to taxonomists for standard genome sequencing and annotation.</title>
        <authorList>
            <consortium name="The Broad Institute Genomics Platform"/>
            <consortium name="The Broad Institute Genome Sequencing Center for Infectious Disease"/>
            <person name="Wu L."/>
            <person name="Ma J."/>
        </authorList>
    </citation>
    <scope>NUCLEOTIDE SEQUENCE [LARGE SCALE GENOMIC DNA]</scope>
    <source>
        <strain evidence="3">JCM 31486</strain>
    </source>
</reference>
<keyword evidence="1" id="KW-1133">Transmembrane helix</keyword>